<reference evidence="2" key="1">
    <citation type="submission" date="2021-03" db="EMBL/GenBank/DDBJ databases">
        <title>Draft genome sequence of rust myrtle Austropuccinia psidii MF-1, a brazilian biotype.</title>
        <authorList>
            <person name="Quecine M.C."/>
            <person name="Pachon D.M.R."/>
            <person name="Bonatelli M.L."/>
            <person name="Correr F.H."/>
            <person name="Franceschini L.M."/>
            <person name="Leite T.F."/>
            <person name="Margarido G.R.A."/>
            <person name="Almeida C.A."/>
            <person name="Ferrarezi J.A."/>
            <person name="Labate C.A."/>
        </authorList>
    </citation>
    <scope>NUCLEOTIDE SEQUENCE</scope>
    <source>
        <strain evidence="2">MF-1</strain>
    </source>
</reference>
<evidence type="ECO:0000313" key="3">
    <source>
        <dbReference type="Proteomes" id="UP000765509"/>
    </source>
</evidence>
<comment type="caution">
    <text evidence="2">The sequence shown here is derived from an EMBL/GenBank/DDBJ whole genome shotgun (WGS) entry which is preliminary data.</text>
</comment>
<evidence type="ECO:0000256" key="1">
    <source>
        <dbReference type="ARBA" id="ARBA00047984"/>
    </source>
</evidence>
<name>A0A9Q3F961_9BASI</name>
<dbReference type="Gene3D" id="3.40.50.300">
    <property type="entry name" value="P-loop containing nucleotide triphosphate hydrolases"/>
    <property type="match status" value="1"/>
</dbReference>
<dbReference type="Proteomes" id="UP000765509">
    <property type="component" value="Unassembled WGS sequence"/>
</dbReference>
<sequence length="183" mass="20554">MKPVQHRRVAARVGDDMGVRVGDALGDSSPFEYCNSQKTAIEYMPDGMLLRDIMTKPDLAGYAAMMIDASHEHTGSSDILLGLLNDLAPLLPGFWLRICNLAVQKGLESEKGKHRKTHEDHINLKNAERLIKTTTLPEIRKESNELEELQKRLTKLTTIKDLPTPSLSFGPIRVETKLKQRIL</sequence>
<proteinExistence type="predicted"/>
<dbReference type="SUPFAM" id="SSF52540">
    <property type="entry name" value="P-loop containing nucleoside triphosphate hydrolases"/>
    <property type="match status" value="1"/>
</dbReference>
<dbReference type="PANTHER" id="PTHR18934">
    <property type="entry name" value="ATP-DEPENDENT RNA HELICASE"/>
    <property type="match status" value="1"/>
</dbReference>
<dbReference type="GO" id="GO:0003723">
    <property type="term" value="F:RNA binding"/>
    <property type="evidence" value="ECO:0007669"/>
    <property type="project" value="TreeGrafter"/>
</dbReference>
<dbReference type="GO" id="GO:0003724">
    <property type="term" value="F:RNA helicase activity"/>
    <property type="evidence" value="ECO:0007669"/>
    <property type="project" value="UniProtKB-EC"/>
</dbReference>
<keyword evidence="3" id="KW-1185">Reference proteome</keyword>
<dbReference type="InterPro" id="IPR027417">
    <property type="entry name" value="P-loop_NTPase"/>
</dbReference>
<evidence type="ECO:0000313" key="2">
    <source>
        <dbReference type="EMBL" id="MBW0536071.1"/>
    </source>
</evidence>
<dbReference type="OrthoDB" id="2967416at2759"/>
<dbReference type="PANTHER" id="PTHR18934:SF83">
    <property type="entry name" value="PRE-MRNA-SPLICING FACTOR ATP-DEPENDENT RNA HELICASE DHX16"/>
    <property type="match status" value="1"/>
</dbReference>
<dbReference type="EMBL" id="AVOT02040837">
    <property type="protein sequence ID" value="MBW0536071.1"/>
    <property type="molecule type" value="Genomic_DNA"/>
</dbReference>
<accession>A0A9Q3F961</accession>
<protein>
    <submittedName>
        <fullName evidence="2">Uncharacterized protein</fullName>
    </submittedName>
</protein>
<dbReference type="AlphaFoldDB" id="A0A9Q3F961"/>
<dbReference type="GO" id="GO:0071013">
    <property type="term" value="C:catalytic step 2 spliceosome"/>
    <property type="evidence" value="ECO:0007669"/>
    <property type="project" value="TreeGrafter"/>
</dbReference>
<gene>
    <name evidence="2" type="ORF">O181_075786</name>
</gene>
<comment type="catalytic activity">
    <reaction evidence="1">
        <text>ATP + H2O = ADP + phosphate + H(+)</text>
        <dbReference type="Rhea" id="RHEA:13065"/>
        <dbReference type="ChEBI" id="CHEBI:15377"/>
        <dbReference type="ChEBI" id="CHEBI:15378"/>
        <dbReference type="ChEBI" id="CHEBI:30616"/>
        <dbReference type="ChEBI" id="CHEBI:43474"/>
        <dbReference type="ChEBI" id="CHEBI:456216"/>
        <dbReference type="EC" id="3.6.4.13"/>
    </reaction>
</comment>
<organism evidence="2 3">
    <name type="scientific">Austropuccinia psidii MF-1</name>
    <dbReference type="NCBI Taxonomy" id="1389203"/>
    <lineage>
        <taxon>Eukaryota</taxon>
        <taxon>Fungi</taxon>
        <taxon>Dikarya</taxon>
        <taxon>Basidiomycota</taxon>
        <taxon>Pucciniomycotina</taxon>
        <taxon>Pucciniomycetes</taxon>
        <taxon>Pucciniales</taxon>
        <taxon>Sphaerophragmiaceae</taxon>
        <taxon>Austropuccinia</taxon>
    </lineage>
</organism>